<dbReference type="InterPro" id="IPR002182">
    <property type="entry name" value="NB-ARC"/>
</dbReference>
<name>A0ABU3LY79_9ACTN</name>
<dbReference type="SUPFAM" id="SSF52540">
    <property type="entry name" value="P-loop containing nucleoside triphosphate hydrolases"/>
    <property type="match status" value="1"/>
</dbReference>
<dbReference type="InterPro" id="IPR027417">
    <property type="entry name" value="P-loop_NTPase"/>
</dbReference>
<dbReference type="Gene3D" id="1.25.40.10">
    <property type="entry name" value="Tetratricopeptide repeat domain"/>
    <property type="match status" value="2"/>
</dbReference>
<dbReference type="SUPFAM" id="SSF48452">
    <property type="entry name" value="TPR-like"/>
    <property type="match status" value="1"/>
</dbReference>
<evidence type="ECO:0000313" key="4">
    <source>
        <dbReference type="Proteomes" id="UP001257948"/>
    </source>
</evidence>
<dbReference type="EMBL" id="JAVTLL010000018">
    <property type="protein sequence ID" value="MDT7844202.1"/>
    <property type="molecule type" value="Genomic_DNA"/>
</dbReference>
<gene>
    <name evidence="3" type="ORF">RQC66_26130</name>
</gene>
<evidence type="ECO:0000313" key="3">
    <source>
        <dbReference type="EMBL" id="MDT7844202.1"/>
    </source>
</evidence>
<dbReference type="Pfam" id="PF25000">
    <property type="entry name" value="DUF7779"/>
    <property type="match status" value="1"/>
</dbReference>
<dbReference type="InterPro" id="IPR056681">
    <property type="entry name" value="DUF7779"/>
</dbReference>
<keyword evidence="4" id="KW-1185">Reference proteome</keyword>
<feature type="domain" description="NB-ARC" evidence="1">
    <location>
        <begin position="48"/>
        <end position="186"/>
    </location>
</feature>
<comment type="caution">
    <text evidence="3">The sequence shown here is derived from an EMBL/GenBank/DDBJ whole genome shotgun (WGS) entry which is preliminary data.</text>
</comment>
<dbReference type="Pfam" id="PF00931">
    <property type="entry name" value="NB-ARC"/>
    <property type="match status" value="1"/>
</dbReference>
<dbReference type="Proteomes" id="UP001257948">
    <property type="component" value="Unassembled WGS sequence"/>
</dbReference>
<dbReference type="Pfam" id="PF13424">
    <property type="entry name" value="TPR_12"/>
    <property type="match status" value="1"/>
</dbReference>
<evidence type="ECO:0000259" key="1">
    <source>
        <dbReference type="Pfam" id="PF00931"/>
    </source>
</evidence>
<organism evidence="3 4">
    <name type="scientific">Streptomyces justiciae</name>
    <dbReference type="NCBI Taxonomy" id="2780140"/>
    <lineage>
        <taxon>Bacteria</taxon>
        <taxon>Bacillati</taxon>
        <taxon>Actinomycetota</taxon>
        <taxon>Actinomycetes</taxon>
        <taxon>Kitasatosporales</taxon>
        <taxon>Streptomycetaceae</taxon>
        <taxon>Streptomyces</taxon>
    </lineage>
</organism>
<dbReference type="PANTHER" id="PTHR46082:SF6">
    <property type="entry name" value="AAA+ ATPASE DOMAIN-CONTAINING PROTEIN-RELATED"/>
    <property type="match status" value="1"/>
</dbReference>
<accession>A0ABU3LY79</accession>
<reference evidence="4" key="1">
    <citation type="submission" date="2023-07" db="EMBL/GenBank/DDBJ databases">
        <title>Draft genome sequence of the endophytic actinobacterium Streptomyces justiciae WPN32, a potential antibiotic producer.</title>
        <authorList>
            <person name="Yasawong M."/>
            <person name="Pana W."/>
            <person name="Ganta P."/>
            <person name="Santapan N."/>
            <person name="Songngamsuk T."/>
            <person name="Phatcharaharikarn M."/>
            <person name="Kerdtoob S."/>
            <person name="Nantapong N."/>
        </authorList>
    </citation>
    <scope>NUCLEOTIDE SEQUENCE [LARGE SCALE GENOMIC DNA]</scope>
    <source>
        <strain evidence="4">WPN32</strain>
    </source>
</reference>
<dbReference type="RefSeq" id="WP_314203815.1">
    <property type="nucleotide sequence ID" value="NZ_JAVTLL010000018.1"/>
</dbReference>
<proteinExistence type="predicted"/>
<dbReference type="PANTHER" id="PTHR46082">
    <property type="entry name" value="ATP/GTP-BINDING PROTEIN-RELATED"/>
    <property type="match status" value="1"/>
</dbReference>
<feature type="domain" description="DUF7779" evidence="2">
    <location>
        <begin position="279"/>
        <end position="376"/>
    </location>
</feature>
<evidence type="ECO:0000259" key="2">
    <source>
        <dbReference type="Pfam" id="PF25000"/>
    </source>
</evidence>
<dbReference type="InterPro" id="IPR053137">
    <property type="entry name" value="NLR-like"/>
</dbReference>
<sequence>MENVYYGVGATGPRIEWPHMVGVLPPEAHCFQPREATAPESSARCRILSGLGGVGKTQLAARWAREAQRTEAVDLLVWVTAATRESVEAAYAQAAHEVDGVDPADLRQAVDHFLGWLQRTRRSWMIVLDDLTDPADLRGLWPPDRPRGQVVVTTRRRDAALLGQGRTVVDVTPFTPDESLAYLHTKLAAHGCVQPDPDVPELAAELGHLPLALAQAAAYIADQGLMCGQYLTRLRDRRRSLTDLVPEHGGLPDDHRETVAAVWELSVERADQMRPRGLARPLLELASVLDSNGIPSCVLTNEAARAYLLAMAVPEIPEDLPDDELLTLVPAESAADALRCLNRLSLISVADEGEEQIVRVHALVQRVVRESLDPEHFAEMAHSVGSCLLLDWPRGTYAQSHPRAQLFRDNADALYAVAKDVVWAVDGYYVFIHSAGTYGHAGMAAKAVTQFKDLYEAAVRHLGVDHPNTIDIQSLMGHWQIPGGNVDGAAVDLISAYQATRDKYGEEHLATIEIAGHLARLMGDTGSPAAAAHTFERLSHLLQVHHPEERGRIAEGRFQAAFWTGMAHPEADHIGVLAERYAELRAEFGAESEIVVSAAHNLASLRAECGDLEGAIDAFEGVLRIEVATRGEDHPETLVTRHNLATYRARAGDIARAVDELAAVLDDRRRILGDEHPATANTLRELRECRDGQVSP</sequence>
<dbReference type="Gene3D" id="3.40.50.300">
    <property type="entry name" value="P-loop containing nucleotide triphosphate hydrolases"/>
    <property type="match status" value="1"/>
</dbReference>
<protein>
    <submittedName>
        <fullName evidence="3">Tetratricopeptide repeat protein</fullName>
    </submittedName>
</protein>
<dbReference type="InterPro" id="IPR011990">
    <property type="entry name" value="TPR-like_helical_dom_sf"/>
</dbReference>